<evidence type="ECO:0000256" key="19">
    <source>
        <dbReference type="SAM" id="Phobius"/>
    </source>
</evidence>
<keyword evidence="16 19" id="KW-0472">Membrane</keyword>
<keyword evidence="9" id="KW-0999">Mitochondrion inner membrane</keyword>
<keyword evidence="8 19" id="KW-0812">Transmembrane</keyword>
<comment type="similarity">
    <text evidence="3">Belongs to the complex I subunit 2 family.</text>
</comment>
<evidence type="ECO:0000256" key="6">
    <source>
        <dbReference type="ARBA" id="ARBA00022448"/>
    </source>
</evidence>
<evidence type="ECO:0000256" key="14">
    <source>
        <dbReference type="ARBA" id="ARBA00023075"/>
    </source>
</evidence>
<evidence type="ECO:0000256" key="7">
    <source>
        <dbReference type="ARBA" id="ARBA00022660"/>
    </source>
</evidence>
<comment type="subcellular location">
    <subcellularLocation>
        <location evidence="2">Mitochondrion inner membrane</location>
        <topology evidence="2">Multi-pass membrane protein</topology>
    </subcellularLocation>
</comment>
<feature type="transmembrane region" description="Helical" evidence="19">
    <location>
        <begin position="262"/>
        <end position="283"/>
    </location>
</feature>
<evidence type="ECO:0000256" key="9">
    <source>
        <dbReference type="ARBA" id="ARBA00022792"/>
    </source>
</evidence>
<feature type="domain" description="NADH:quinone oxidoreductase/Mrp antiporter transmembrane" evidence="20">
    <location>
        <begin position="24"/>
        <end position="272"/>
    </location>
</feature>
<dbReference type="InterPro" id="IPR001750">
    <property type="entry name" value="ND/Mrp_TM"/>
</dbReference>
<evidence type="ECO:0000256" key="18">
    <source>
        <dbReference type="ARBA" id="ARBA00049551"/>
    </source>
</evidence>
<evidence type="ECO:0000256" key="17">
    <source>
        <dbReference type="ARBA" id="ARBA00031028"/>
    </source>
</evidence>
<dbReference type="GeneID" id="42892153"/>
<feature type="transmembrane region" description="Helical" evidence="19">
    <location>
        <begin position="304"/>
        <end position="323"/>
    </location>
</feature>
<accession>A0A5Q2N1C5</accession>
<keyword evidence="12 19" id="KW-1133">Transmembrane helix</keyword>
<organism evidence="21">
    <name type="scientific">Paramacrosteles nigromaculatus</name>
    <dbReference type="NCBI Taxonomy" id="2665880"/>
    <lineage>
        <taxon>Eukaryota</taxon>
        <taxon>Metazoa</taxon>
        <taxon>Ecdysozoa</taxon>
        <taxon>Arthropoda</taxon>
        <taxon>Hexapoda</taxon>
        <taxon>Insecta</taxon>
        <taxon>Pterygota</taxon>
        <taxon>Neoptera</taxon>
        <taxon>Paraneoptera</taxon>
        <taxon>Hemiptera</taxon>
        <taxon>Auchenorrhyncha</taxon>
        <taxon>Membracoidea</taxon>
        <taxon>Cicadellidae</taxon>
        <taxon>Deltocephalinae</taxon>
        <taxon>Athysanini</taxon>
        <taxon>Paramacrosteles</taxon>
    </lineage>
</organism>
<proteinExistence type="inferred from homology"/>
<sequence>MYLNSTKLLMTNTMMIGVIMTICSNSWISMWMGLEMSMLSFIPLMSNKNNLSSESLIKYFIMQSVASTMFLFSVIIMLVGVNMKNEMIMTTSMLIKLGSAPFHNWVIMIIEPMSYTSMMILLTVLKAPPLSILYQINTNMILIPIYMGMIVSAIMCLNQSSIKKIIGYSSIYNISLMMITINKINITLTFLIIYSTMLMLIIYFLKSLKLNFINQINISKYNFWIKMNLWINMLSMGGFPPLNGFILKMMVIQMLIFSDGLFLLLILMLTSMLVMMFYMRLAYTSMISNTSSFKWMKNDTKTNYFSMIINLMLTPFMMSISSIS</sequence>
<keyword evidence="7" id="KW-0679">Respiratory chain</keyword>
<evidence type="ECO:0000256" key="15">
    <source>
        <dbReference type="ARBA" id="ARBA00023128"/>
    </source>
</evidence>
<dbReference type="CTD" id="4536"/>
<gene>
    <name evidence="21" type="primary">ND2</name>
</gene>
<dbReference type="EMBL" id="MK234840">
    <property type="protein sequence ID" value="QGG46180.1"/>
    <property type="molecule type" value="Genomic_DNA"/>
</dbReference>
<name>A0A5Q2N1C5_9HEMI</name>
<evidence type="ECO:0000256" key="13">
    <source>
        <dbReference type="ARBA" id="ARBA00023027"/>
    </source>
</evidence>
<protein>
    <recommendedName>
        <fullName evidence="5">NADH-ubiquinone oxidoreductase chain 2</fullName>
        <ecNumber evidence="4">7.1.1.2</ecNumber>
    </recommendedName>
    <alternativeName>
        <fullName evidence="17">NADH dehydrogenase subunit 2</fullName>
    </alternativeName>
</protein>
<keyword evidence="14" id="KW-0830">Ubiquinone</keyword>
<dbReference type="PANTHER" id="PTHR46552:SF1">
    <property type="entry name" value="NADH-UBIQUINONE OXIDOREDUCTASE CHAIN 2"/>
    <property type="match status" value="1"/>
</dbReference>
<dbReference type="GO" id="GO:0008137">
    <property type="term" value="F:NADH dehydrogenase (ubiquinone) activity"/>
    <property type="evidence" value="ECO:0007669"/>
    <property type="project" value="UniProtKB-EC"/>
</dbReference>
<dbReference type="GO" id="GO:0005743">
    <property type="term" value="C:mitochondrial inner membrane"/>
    <property type="evidence" value="ECO:0007669"/>
    <property type="project" value="UniProtKB-SubCell"/>
</dbReference>
<dbReference type="AlphaFoldDB" id="A0A5Q2N1C5"/>
<feature type="transmembrane region" description="Helical" evidence="19">
    <location>
        <begin position="12"/>
        <end position="34"/>
    </location>
</feature>
<reference evidence="21" key="2">
    <citation type="journal article" date="2019" name="Mitochondrial DNA Part B Resour">
        <title>The complete mitochondrial genome of Chlorotettix nigromaculatus (Hemiptera: Cicadellidae: Deltocephalinae) with phylogenetic consideration.</title>
        <authorList>
            <person name="Yang W."/>
            <person name="Gao Y."/>
            <person name="Li C."/>
            <person name="Song Y."/>
        </authorList>
    </citation>
    <scope>NUCLEOTIDE SEQUENCE</scope>
</reference>
<dbReference type="Pfam" id="PF00361">
    <property type="entry name" value="Proton_antipo_M"/>
    <property type="match status" value="1"/>
</dbReference>
<keyword evidence="11" id="KW-0249">Electron transport</keyword>
<feature type="transmembrane region" description="Helical" evidence="19">
    <location>
        <begin position="188"/>
        <end position="208"/>
    </location>
</feature>
<dbReference type="GO" id="GO:0006120">
    <property type="term" value="P:mitochondrial electron transport, NADH to ubiquinone"/>
    <property type="evidence" value="ECO:0007669"/>
    <property type="project" value="TreeGrafter"/>
</dbReference>
<evidence type="ECO:0000256" key="1">
    <source>
        <dbReference type="ARBA" id="ARBA00003257"/>
    </source>
</evidence>
<feature type="transmembrane region" description="Helical" evidence="19">
    <location>
        <begin position="102"/>
        <end position="124"/>
    </location>
</feature>
<keyword evidence="15 21" id="KW-0496">Mitochondrion</keyword>
<evidence type="ECO:0000259" key="20">
    <source>
        <dbReference type="Pfam" id="PF00361"/>
    </source>
</evidence>
<evidence type="ECO:0000256" key="3">
    <source>
        <dbReference type="ARBA" id="ARBA00007012"/>
    </source>
</evidence>
<feature type="transmembrane region" description="Helical" evidence="19">
    <location>
        <begin position="136"/>
        <end position="158"/>
    </location>
</feature>
<dbReference type="PANTHER" id="PTHR46552">
    <property type="entry name" value="NADH-UBIQUINONE OXIDOREDUCTASE CHAIN 2"/>
    <property type="match status" value="1"/>
</dbReference>
<dbReference type="RefSeq" id="YP_009713609.1">
    <property type="nucleotide sequence ID" value="NC_045270.1"/>
</dbReference>
<evidence type="ECO:0000256" key="11">
    <source>
        <dbReference type="ARBA" id="ARBA00022982"/>
    </source>
</evidence>
<geneLocation type="mitochondrion" evidence="21"/>
<evidence type="ECO:0000256" key="10">
    <source>
        <dbReference type="ARBA" id="ARBA00022967"/>
    </source>
</evidence>
<evidence type="ECO:0000313" key="21">
    <source>
        <dbReference type="EMBL" id="QGG46180.1"/>
    </source>
</evidence>
<evidence type="ECO:0000256" key="4">
    <source>
        <dbReference type="ARBA" id="ARBA00012944"/>
    </source>
</evidence>
<feature type="transmembrane region" description="Helical" evidence="19">
    <location>
        <begin position="59"/>
        <end position="81"/>
    </location>
</feature>
<comment type="catalytic activity">
    <reaction evidence="18">
        <text>a ubiquinone + NADH + 5 H(+)(in) = a ubiquinol + NAD(+) + 4 H(+)(out)</text>
        <dbReference type="Rhea" id="RHEA:29091"/>
        <dbReference type="Rhea" id="RHEA-COMP:9565"/>
        <dbReference type="Rhea" id="RHEA-COMP:9566"/>
        <dbReference type="ChEBI" id="CHEBI:15378"/>
        <dbReference type="ChEBI" id="CHEBI:16389"/>
        <dbReference type="ChEBI" id="CHEBI:17976"/>
        <dbReference type="ChEBI" id="CHEBI:57540"/>
        <dbReference type="ChEBI" id="CHEBI:57945"/>
        <dbReference type="EC" id="7.1.1.2"/>
    </reaction>
</comment>
<comment type="function">
    <text evidence="1">Core subunit of the mitochondrial membrane respiratory chain NADH dehydrogenase (Complex I) that is believed to belong to the minimal assembly required for catalysis. Complex I functions in the transfer of electrons from NADH to the respiratory chain. The immediate electron acceptor for the enzyme is believed to be ubiquinone.</text>
</comment>
<feature type="transmembrane region" description="Helical" evidence="19">
    <location>
        <begin position="165"/>
        <end position="182"/>
    </location>
</feature>
<feature type="transmembrane region" description="Helical" evidence="19">
    <location>
        <begin position="229"/>
        <end position="256"/>
    </location>
</feature>
<evidence type="ECO:0000256" key="5">
    <source>
        <dbReference type="ARBA" id="ARBA00021008"/>
    </source>
</evidence>
<dbReference type="InterPro" id="IPR050175">
    <property type="entry name" value="Complex_I_Subunit_2"/>
</dbReference>
<evidence type="ECO:0000256" key="2">
    <source>
        <dbReference type="ARBA" id="ARBA00004448"/>
    </source>
</evidence>
<keyword evidence="10" id="KW-1278">Translocase</keyword>
<reference evidence="21" key="1">
    <citation type="submission" date="2018-11" db="EMBL/GenBank/DDBJ databases">
        <authorList>
            <person name="Yang W.-J."/>
            <person name="Gao Y.-R."/>
            <person name="Li C."/>
            <person name="Song Y.-H."/>
        </authorList>
    </citation>
    <scope>NUCLEOTIDE SEQUENCE</scope>
</reference>
<evidence type="ECO:0000256" key="12">
    <source>
        <dbReference type="ARBA" id="ARBA00022989"/>
    </source>
</evidence>
<keyword evidence="6" id="KW-0813">Transport</keyword>
<keyword evidence="13" id="KW-0520">NAD</keyword>
<evidence type="ECO:0000256" key="8">
    <source>
        <dbReference type="ARBA" id="ARBA00022692"/>
    </source>
</evidence>
<dbReference type="EC" id="7.1.1.2" evidence="4"/>
<evidence type="ECO:0000256" key="16">
    <source>
        <dbReference type="ARBA" id="ARBA00023136"/>
    </source>
</evidence>